<sequence>MDCGKCLQLVETNAQPFVYCNGMCGRVFHATCVGVEIDDLPAVSPPKRNSFWLCDECFDEFLQWRETHKKSPPQIQTSRAPECDLHRDVEVLKAKVEAIMTTLSANIASPPDNAIRHSTPVSSLQIDCGSREISSQCETSSSPNQTERFTNALNGDDRDDSFALMLTNIDCNVTEEDVQQMVSRCLGARYAECNNVRKLVPRWIDCSNLDYISFKVVLSRKWKPAAMTSSTWPKNVKFREFKRRQTTWKPSDL</sequence>
<dbReference type="InterPro" id="IPR019786">
    <property type="entry name" value="Zinc_finger_PHD-type_CS"/>
</dbReference>
<dbReference type="InterPro" id="IPR013083">
    <property type="entry name" value="Znf_RING/FYVE/PHD"/>
</dbReference>
<keyword evidence="1" id="KW-0479">Metal-binding</keyword>
<evidence type="ECO:0000313" key="6">
    <source>
        <dbReference type="EnsemblMetazoa" id="AALFPA23_024248.P36171"/>
    </source>
</evidence>
<evidence type="ECO:0000256" key="1">
    <source>
        <dbReference type="ARBA" id="ARBA00022723"/>
    </source>
</evidence>
<dbReference type="GeneID" id="134286241"/>
<name>A0ABM2A441_AEDAL</name>
<feature type="domain" description="PHD-type" evidence="5">
    <location>
        <begin position="1"/>
        <end position="60"/>
    </location>
</feature>
<dbReference type="InterPro" id="IPR019787">
    <property type="entry name" value="Znf_PHD-finger"/>
</dbReference>
<accession>A0ABM2A441</accession>
<dbReference type="SUPFAM" id="SSF57903">
    <property type="entry name" value="FYVE/PHD zinc finger"/>
    <property type="match status" value="1"/>
</dbReference>
<dbReference type="InterPro" id="IPR001965">
    <property type="entry name" value="Znf_PHD"/>
</dbReference>
<keyword evidence="3" id="KW-0862">Zinc</keyword>
<proteinExistence type="predicted"/>
<keyword evidence="7" id="KW-1185">Reference proteome</keyword>
<evidence type="ECO:0000259" key="5">
    <source>
        <dbReference type="PROSITE" id="PS50016"/>
    </source>
</evidence>
<dbReference type="PROSITE" id="PS01359">
    <property type="entry name" value="ZF_PHD_1"/>
    <property type="match status" value="1"/>
</dbReference>
<evidence type="ECO:0000313" key="7">
    <source>
        <dbReference type="Proteomes" id="UP000069940"/>
    </source>
</evidence>
<dbReference type="PROSITE" id="PS50016">
    <property type="entry name" value="ZF_PHD_2"/>
    <property type="match status" value="1"/>
</dbReference>
<dbReference type="Pfam" id="PF00628">
    <property type="entry name" value="PHD"/>
    <property type="match status" value="1"/>
</dbReference>
<dbReference type="EnsemblMetazoa" id="AALFPA23_024248.R36171">
    <property type="protein sequence ID" value="AALFPA23_024248.P36171"/>
    <property type="gene ID" value="AALFPA23_024248"/>
</dbReference>
<evidence type="ECO:0000256" key="2">
    <source>
        <dbReference type="ARBA" id="ARBA00022771"/>
    </source>
</evidence>
<reference evidence="6" key="2">
    <citation type="submission" date="2025-05" db="UniProtKB">
        <authorList>
            <consortium name="EnsemblMetazoa"/>
        </authorList>
    </citation>
    <scope>IDENTIFICATION</scope>
    <source>
        <strain evidence="6">Foshan</strain>
    </source>
</reference>
<protein>
    <recommendedName>
        <fullName evidence="5">PHD-type domain-containing protein</fullName>
    </recommendedName>
</protein>
<organism evidence="6 7">
    <name type="scientific">Aedes albopictus</name>
    <name type="common">Asian tiger mosquito</name>
    <name type="synonym">Stegomyia albopicta</name>
    <dbReference type="NCBI Taxonomy" id="7160"/>
    <lineage>
        <taxon>Eukaryota</taxon>
        <taxon>Metazoa</taxon>
        <taxon>Ecdysozoa</taxon>
        <taxon>Arthropoda</taxon>
        <taxon>Hexapoda</taxon>
        <taxon>Insecta</taxon>
        <taxon>Pterygota</taxon>
        <taxon>Neoptera</taxon>
        <taxon>Endopterygota</taxon>
        <taxon>Diptera</taxon>
        <taxon>Nematocera</taxon>
        <taxon>Culicoidea</taxon>
        <taxon>Culicidae</taxon>
        <taxon>Culicinae</taxon>
        <taxon>Aedini</taxon>
        <taxon>Aedes</taxon>
        <taxon>Stegomyia</taxon>
    </lineage>
</organism>
<evidence type="ECO:0000256" key="4">
    <source>
        <dbReference type="PROSITE-ProRule" id="PRU00146"/>
    </source>
</evidence>
<dbReference type="Proteomes" id="UP000069940">
    <property type="component" value="Unassembled WGS sequence"/>
</dbReference>
<dbReference type="InterPro" id="IPR011011">
    <property type="entry name" value="Znf_FYVE_PHD"/>
</dbReference>
<reference evidence="7" key="1">
    <citation type="journal article" date="2015" name="Proc. Natl. Acad. Sci. U.S.A.">
        <title>Genome sequence of the Asian Tiger mosquito, Aedes albopictus, reveals insights into its biology, genetics, and evolution.</title>
        <authorList>
            <person name="Chen X.G."/>
            <person name="Jiang X."/>
            <person name="Gu J."/>
            <person name="Xu M."/>
            <person name="Wu Y."/>
            <person name="Deng Y."/>
            <person name="Zhang C."/>
            <person name="Bonizzoni M."/>
            <person name="Dermauw W."/>
            <person name="Vontas J."/>
            <person name="Armbruster P."/>
            <person name="Huang X."/>
            <person name="Yang Y."/>
            <person name="Zhang H."/>
            <person name="He W."/>
            <person name="Peng H."/>
            <person name="Liu Y."/>
            <person name="Wu K."/>
            <person name="Chen J."/>
            <person name="Lirakis M."/>
            <person name="Topalis P."/>
            <person name="Van Leeuwen T."/>
            <person name="Hall A.B."/>
            <person name="Jiang X."/>
            <person name="Thorpe C."/>
            <person name="Mueller R.L."/>
            <person name="Sun C."/>
            <person name="Waterhouse R.M."/>
            <person name="Yan G."/>
            <person name="Tu Z.J."/>
            <person name="Fang X."/>
            <person name="James A.A."/>
        </authorList>
    </citation>
    <scope>NUCLEOTIDE SEQUENCE [LARGE SCALE GENOMIC DNA]</scope>
    <source>
        <strain evidence="7">Foshan</strain>
    </source>
</reference>
<keyword evidence="2 4" id="KW-0863">Zinc-finger</keyword>
<dbReference type="RefSeq" id="XP_062703808.1">
    <property type="nucleotide sequence ID" value="XM_062847824.1"/>
</dbReference>
<dbReference type="Gene3D" id="3.30.40.10">
    <property type="entry name" value="Zinc/RING finger domain, C3HC4 (zinc finger)"/>
    <property type="match status" value="1"/>
</dbReference>
<dbReference type="SMART" id="SM00249">
    <property type="entry name" value="PHD"/>
    <property type="match status" value="1"/>
</dbReference>
<evidence type="ECO:0000256" key="3">
    <source>
        <dbReference type="ARBA" id="ARBA00022833"/>
    </source>
</evidence>